<proteinExistence type="predicted"/>
<sequence length="46" mass="5024">MTTIDPTVLRPIPEFEGVHQIWPRGDRLAHGGLNYGTIVPVNRAGA</sequence>
<gene>
    <name evidence="1" type="ORF">KV112_14255</name>
</gene>
<dbReference type="EMBL" id="JAYJJT010000015">
    <property type="protein sequence ID" value="MEB3050886.1"/>
    <property type="molecule type" value="Genomic_DNA"/>
</dbReference>
<keyword evidence="2" id="KW-1185">Reference proteome</keyword>
<protein>
    <recommendedName>
        <fullName evidence="3">Thioesterase</fullName>
    </recommendedName>
</protein>
<evidence type="ECO:0008006" key="3">
    <source>
        <dbReference type="Google" id="ProtNLM"/>
    </source>
</evidence>
<comment type="caution">
    <text evidence="1">The sequence shown here is derived from an EMBL/GenBank/DDBJ whole genome shotgun (WGS) entry which is preliminary data.</text>
</comment>
<dbReference type="Proteomes" id="UP001299046">
    <property type="component" value="Unassembled WGS sequence"/>
</dbReference>
<accession>A0ABU5YLF3</accession>
<reference evidence="1 2" key="1">
    <citation type="submission" date="2023-12" db="EMBL/GenBank/DDBJ databases">
        <title>Description of new species of Mycobacterium terrae complex isolated from sewage at the Sao Paulo Zoological Park Foundation in Brazil.</title>
        <authorList>
            <person name="Romagnoli C.L."/>
            <person name="Conceicao E.C."/>
            <person name="Machado E."/>
            <person name="Barreto L.B.P.F."/>
            <person name="Sharma A."/>
            <person name="Silva N.M."/>
            <person name="Marques L.E."/>
            <person name="Juliana M.A."/>
            <person name="Lourenco M.C.S."/>
            <person name="Digiampietri L.A."/>
            <person name="Suffys P.N."/>
            <person name="Viana-Niero C."/>
        </authorList>
    </citation>
    <scope>NUCLEOTIDE SEQUENCE [LARGE SCALE GENOMIC DNA]</scope>
    <source>
        <strain evidence="1 2">MYC123</strain>
    </source>
</reference>
<name>A0ABU5YLF3_9MYCO</name>
<organism evidence="1 2">
    <name type="scientific">[Mycobacterium] zoologicum</name>
    <dbReference type="NCBI Taxonomy" id="2872311"/>
    <lineage>
        <taxon>Bacteria</taxon>
        <taxon>Bacillati</taxon>
        <taxon>Actinomycetota</taxon>
        <taxon>Actinomycetes</taxon>
        <taxon>Mycobacteriales</taxon>
        <taxon>Mycobacteriaceae</taxon>
        <taxon>Mycolicibacter</taxon>
    </lineage>
</organism>
<dbReference type="RefSeq" id="WP_224864931.1">
    <property type="nucleotide sequence ID" value="NZ_JAYJJT010000015.1"/>
</dbReference>
<evidence type="ECO:0000313" key="1">
    <source>
        <dbReference type="EMBL" id="MEB3050886.1"/>
    </source>
</evidence>
<evidence type="ECO:0000313" key="2">
    <source>
        <dbReference type="Proteomes" id="UP001299046"/>
    </source>
</evidence>